<evidence type="ECO:0000259" key="1">
    <source>
        <dbReference type="PROSITE" id="PS51465"/>
    </source>
</evidence>
<dbReference type="SMART" id="SM00280">
    <property type="entry name" value="KAZAL"/>
    <property type="match status" value="1"/>
</dbReference>
<dbReference type="OrthoDB" id="6160522at2759"/>
<evidence type="ECO:0000313" key="3">
    <source>
        <dbReference type="Proteomes" id="UP000678393"/>
    </source>
</evidence>
<dbReference type="Proteomes" id="UP000678393">
    <property type="component" value="Unassembled WGS sequence"/>
</dbReference>
<dbReference type="Gene3D" id="3.30.60.30">
    <property type="match status" value="1"/>
</dbReference>
<organism evidence="2 3">
    <name type="scientific">Candidula unifasciata</name>
    <dbReference type="NCBI Taxonomy" id="100452"/>
    <lineage>
        <taxon>Eukaryota</taxon>
        <taxon>Metazoa</taxon>
        <taxon>Spiralia</taxon>
        <taxon>Lophotrochozoa</taxon>
        <taxon>Mollusca</taxon>
        <taxon>Gastropoda</taxon>
        <taxon>Heterobranchia</taxon>
        <taxon>Euthyneura</taxon>
        <taxon>Panpulmonata</taxon>
        <taxon>Eupulmonata</taxon>
        <taxon>Stylommatophora</taxon>
        <taxon>Helicina</taxon>
        <taxon>Helicoidea</taxon>
        <taxon>Geomitridae</taxon>
        <taxon>Candidula</taxon>
    </lineage>
</organism>
<protein>
    <recommendedName>
        <fullName evidence="1">Kazal-like domain-containing protein</fullName>
    </recommendedName>
</protein>
<dbReference type="SUPFAM" id="SSF100895">
    <property type="entry name" value="Kazal-type serine protease inhibitors"/>
    <property type="match status" value="1"/>
</dbReference>
<proteinExistence type="predicted"/>
<gene>
    <name evidence="2" type="ORF">CUNI_LOCUS19120</name>
</gene>
<accession>A0A8S3ZZL1</accession>
<reference evidence="2" key="1">
    <citation type="submission" date="2021-04" db="EMBL/GenBank/DDBJ databases">
        <authorList>
            <consortium name="Molecular Ecology Group"/>
        </authorList>
    </citation>
    <scope>NUCLEOTIDE SEQUENCE</scope>
</reference>
<comment type="caution">
    <text evidence="2">The sequence shown here is derived from an EMBL/GenBank/DDBJ whole genome shotgun (WGS) entry which is preliminary data.</text>
</comment>
<dbReference type="AlphaFoldDB" id="A0A8S3ZZL1"/>
<evidence type="ECO:0000313" key="2">
    <source>
        <dbReference type="EMBL" id="CAG5133562.1"/>
    </source>
</evidence>
<dbReference type="InterPro" id="IPR002350">
    <property type="entry name" value="Kazal_dom"/>
</dbReference>
<dbReference type="InterPro" id="IPR036058">
    <property type="entry name" value="Kazal_dom_sf"/>
</dbReference>
<dbReference type="EMBL" id="CAJHNH020006312">
    <property type="protein sequence ID" value="CAG5133562.1"/>
    <property type="molecule type" value="Genomic_DNA"/>
</dbReference>
<name>A0A8S3ZZL1_9EUPU</name>
<feature type="domain" description="Kazal-like" evidence="1">
    <location>
        <begin position="215"/>
        <end position="271"/>
    </location>
</feature>
<dbReference type="PROSITE" id="PS51465">
    <property type="entry name" value="KAZAL_2"/>
    <property type="match status" value="1"/>
</dbReference>
<keyword evidence="3" id="KW-1185">Reference proteome</keyword>
<feature type="non-terminal residue" evidence="2">
    <location>
        <position position="369"/>
    </location>
</feature>
<sequence length="369" mass="40283">FNLPANAKCCHECPDPILCSESGPYCYNGLGQNNRKTYDNFRRMTQELCLQNLQFDDDRYQKGECSVNTGPPAAPINCDDPNICKGKFAPPQNLATGTVCGPASSPKTHKSYCDMVKNVCKQQGGVDKLGAISAIQAKAGPCGAGPSTDPVLLAEPVFRTWSPFGPCVFPNGDCGQGRKIRTRVAVALDNRPTRNPDSTELEEEESCFKACPQINSYPQCPNSVICKDVFPVCGIIGTKNAKTYRSECELNVTACQEGREPYVLYRKECNASDDGTAGRLCKNGPKIVLVKKEFEDSIESCSSAEVPVNSCDNLLCESSTSELCCRATQFEQIAADVTCYNSETGVYEERKRQVFLSAKSCECQQQIQP</sequence>
<dbReference type="CDD" id="cd00104">
    <property type="entry name" value="KAZAL_FS"/>
    <property type="match status" value="1"/>
</dbReference>